<dbReference type="InterPro" id="IPR012947">
    <property type="entry name" value="tRNA_SAD"/>
</dbReference>
<dbReference type="InterPro" id="IPR018165">
    <property type="entry name" value="Ala-tRNA-synth_IIc_core"/>
</dbReference>
<dbReference type="EC" id="6.1.1.7" evidence="13"/>
<dbReference type="GO" id="GO:0005829">
    <property type="term" value="C:cytosol"/>
    <property type="evidence" value="ECO:0007669"/>
    <property type="project" value="TreeGrafter"/>
</dbReference>
<dbReference type="InterPro" id="IPR018163">
    <property type="entry name" value="Thr/Ala-tRNA-synth_IIc_edit"/>
</dbReference>
<keyword evidence="4 13" id="KW-0479">Metal-binding</keyword>
<dbReference type="GO" id="GO:0000049">
    <property type="term" value="F:tRNA binding"/>
    <property type="evidence" value="ECO:0007669"/>
    <property type="project" value="UniProtKB-KW"/>
</dbReference>
<dbReference type="AlphaFoldDB" id="A0A2P2BTD9"/>
<evidence type="ECO:0000259" key="14">
    <source>
        <dbReference type="PROSITE" id="PS50860"/>
    </source>
</evidence>
<dbReference type="FunFam" id="3.10.310.40:FF:000001">
    <property type="entry name" value="Alanine--tRNA ligase"/>
    <property type="match status" value="1"/>
</dbReference>
<evidence type="ECO:0000256" key="5">
    <source>
        <dbReference type="ARBA" id="ARBA00022741"/>
    </source>
</evidence>
<dbReference type="InterPro" id="IPR009000">
    <property type="entry name" value="Transl_B-barrel_sf"/>
</dbReference>
<organism evidence="15 16">
    <name type="scientific">Romboutsia hominis</name>
    <dbReference type="NCBI Taxonomy" id="1507512"/>
    <lineage>
        <taxon>Bacteria</taxon>
        <taxon>Bacillati</taxon>
        <taxon>Bacillota</taxon>
        <taxon>Clostridia</taxon>
        <taxon>Peptostreptococcales</taxon>
        <taxon>Peptostreptococcaceae</taxon>
        <taxon>Romboutsia</taxon>
    </lineage>
</organism>
<dbReference type="Gene3D" id="3.30.980.10">
    <property type="entry name" value="Threonyl-trna Synthetase, Chain A, domain 2"/>
    <property type="match status" value="1"/>
</dbReference>
<evidence type="ECO:0000256" key="12">
    <source>
        <dbReference type="ARBA" id="ARBA00048300"/>
    </source>
</evidence>
<dbReference type="SUPFAM" id="SSF55681">
    <property type="entry name" value="Class II aaRS and biotin synthetases"/>
    <property type="match status" value="1"/>
</dbReference>
<feature type="binding site" evidence="13">
    <location>
        <position position="670"/>
    </location>
    <ligand>
        <name>Zn(2+)</name>
        <dbReference type="ChEBI" id="CHEBI:29105"/>
    </ligand>
</feature>
<evidence type="ECO:0000256" key="7">
    <source>
        <dbReference type="ARBA" id="ARBA00022840"/>
    </source>
</evidence>
<evidence type="ECO:0000256" key="2">
    <source>
        <dbReference type="ARBA" id="ARBA00022555"/>
    </source>
</evidence>
<dbReference type="Pfam" id="PF07973">
    <property type="entry name" value="tRNA_SAD"/>
    <property type="match status" value="1"/>
</dbReference>
<dbReference type="SMART" id="SM00863">
    <property type="entry name" value="tRNA_SAD"/>
    <property type="match status" value="1"/>
</dbReference>
<protein>
    <recommendedName>
        <fullName evidence="13">Alanine--tRNA ligase</fullName>
        <ecNumber evidence="13">6.1.1.7</ecNumber>
    </recommendedName>
    <alternativeName>
        <fullName evidence="13">Alanyl-tRNA synthetase</fullName>
        <shortName evidence="13">AlaRS</shortName>
    </alternativeName>
</protein>
<evidence type="ECO:0000256" key="1">
    <source>
        <dbReference type="ARBA" id="ARBA00008226"/>
    </source>
</evidence>
<dbReference type="GO" id="GO:0002161">
    <property type="term" value="F:aminoacyl-tRNA deacylase activity"/>
    <property type="evidence" value="ECO:0007669"/>
    <property type="project" value="TreeGrafter"/>
</dbReference>
<reference evidence="15 16" key="1">
    <citation type="submission" date="2014-09" db="EMBL/GenBank/DDBJ databases">
        <authorList>
            <person name="Hornung B.V."/>
        </authorList>
    </citation>
    <scope>NUCLEOTIDE SEQUENCE [LARGE SCALE GENOMIC DNA]</scope>
    <source>
        <strain evidence="15 16">FRIFI</strain>
    </source>
</reference>
<evidence type="ECO:0000256" key="9">
    <source>
        <dbReference type="ARBA" id="ARBA00022917"/>
    </source>
</evidence>
<dbReference type="Proteomes" id="UP000245695">
    <property type="component" value="Chromosome 1"/>
</dbReference>
<dbReference type="Gene3D" id="6.10.250.550">
    <property type="match status" value="1"/>
</dbReference>
<keyword evidence="13" id="KW-0963">Cytoplasm</keyword>
<comment type="function">
    <text evidence="11 13">Catalyzes the attachment of alanine to tRNA(Ala) in a two-step reaction: alanine is first activated by ATP to form Ala-AMP and then transferred to the acceptor end of tRNA(Ala). Also edits incorrectly charged Ser-tRNA(Ala) and Gly-tRNA(Ala) via its editing domain.</text>
</comment>
<proteinExistence type="inferred from homology"/>
<evidence type="ECO:0000256" key="10">
    <source>
        <dbReference type="ARBA" id="ARBA00023146"/>
    </source>
</evidence>
<dbReference type="Gene3D" id="3.30.54.20">
    <property type="match status" value="1"/>
</dbReference>
<dbReference type="EMBL" id="LN650648">
    <property type="protein sequence ID" value="CEI73626.1"/>
    <property type="molecule type" value="Genomic_DNA"/>
</dbReference>
<evidence type="ECO:0000256" key="6">
    <source>
        <dbReference type="ARBA" id="ARBA00022833"/>
    </source>
</evidence>
<dbReference type="InterPro" id="IPR045864">
    <property type="entry name" value="aa-tRNA-synth_II/BPL/LPL"/>
</dbReference>
<comment type="subcellular location">
    <subcellularLocation>
        <location evidence="13">Cytoplasm</location>
    </subcellularLocation>
</comment>
<dbReference type="RefSeq" id="WP_166505818.1">
    <property type="nucleotide sequence ID" value="NZ_JAKNTL010000007.1"/>
</dbReference>
<dbReference type="Pfam" id="PF02272">
    <property type="entry name" value="DHHA1"/>
    <property type="match status" value="1"/>
</dbReference>
<evidence type="ECO:0000256" key="8">
    <source>
        <dbReference type="ARBA" id="ARBA00022884"/>
    </source>
</evidence>
<dbReference type="HAMAP" id="MF_00036_B">
    <property type="entry name" value="Ala_tRNA_synth_B"/>
    <property type="match status" value="1"/>
</dbReference>
<keyword evidence="8 13" id="KW-0694">RNA-binding</keyword>
<dbReference type="GO" id="GO:0008270">
    <property type="term" value="F:zinc ion binding"/>
    <property type="evidence" value="ECO:0007669"/>
    <property type="project" value="UniProtKB-UniRule"/>
</dbReference>
<keyword evidence="2 13" id="KW-0820">tRNA-binding</keyword>
<dbReference type="GO" id="GO:0016740">
    <property type="term" value="F:transferase activity"/>
    <property type="evidence" value="ECO:0007669"/>
    <property type="project" value="UniProtKB-ARBA"/>
</dbReference>
<dbReference type="CDD" id="cd00673">
    <property type="entry name" value="AlaRS_core"/>
    <property type="match status" value="1"/>
</dbReference>
<comment type="domain">
    <text evidence="13">Consists of three domains; the N-terminal catalytic domain, the editing domain and the C-terminal C-Ala domain. The editing domain removes incorrectly charged amino acids, while the C-Ala domain, along with tRNA(Ala), serves as a bridge to cooperatively bring together the editing and aminoacylation centers thus stimulating deacylation of misacylated tRNAs.</text>
</comment>
<dbReference type="InterPro" id="IPR002318">
    <property type="entry name" value="Ala-tRNA-lgiase_IIc"/>
</dbReference>
<gene>
    <name evidence="13" type="primary">alaS</name>
    <name evidence="15" type="ORF">FRIFI_2098</name>
</gene>
<evidence type="ECO:0000313" key="15">
    <source>
        <dbReference type="EMBL" id="CEI73626.1"/>
    </source>
</evidence>
<dbReference type="InterPro" id="IPR003156">
    <property type="entry name" value="DHHA1_dom"/>
</dbReference>
<dbReference type="GO" id="GO:0140096">
    <property type="term" value="F:catalytic activity, acting on a protein"/>
    <property type="evidence" value="ECO:0007669"/>
    <property type="project" value="UniProtKB-ARBA"/>
</dbReference>
<dbReference type="SUPFAM" id="SSF55186">
    <property type="entry name" value="ThrRS/AlaRS common domain"/>
    <property type="match status" value="1"/>
</dbReference>
<dbReference type="Gene3D" id="3.10.310.40">
    <property type="match status" value="1"/>
</dbReference>
<keyword evidence="5 13" id="KW-0547">Nucleotide-binding</keyword>
<dbReference type="GO" id="GO:0005524">
    <property type="term" value="F:ATP binding"/>
    <property type="evidence" value="ECO:0007669"/>
    <property type="project" value="UniProtKB-UniRule"/>
</dbReference>
<evidence type="ECO:0000256" key="4">
    <source>
        <dbReference type="ARBA" id="ARBA00022723"/>
    </source>
</evidence>
<comment type="cofactor">
    <cofactor evidence="13">
        <name>Zn(2+)</name>
        <dbReference type="ChEBI" id="CHEBI:29105"/>
    </cofactor>
    <text evidence="13">Binds 1 zinc ion per subunit.</text>
</comment>
<comment type="catalytic activity">
    <reaction evidence="12 13">
        <text>tRNA(Ala) + L-alanine + ATP = L-alanyl-tRNA(Ala) + AMP + diphosphate</text>
        <dbReference type="Rhea" id="RHEA:12540"/>
        <dbReference type="Rhea" id="RHEA-COMP:9657"/>
        <dbReference type="Rhea" id="RHEA-COMP:9923"/>
        <dbReference type="ChEBI" id="CHEBI:30616"/>
        <dbReference type="ChEBI" id="CHEBI:33019"/>
        <dbReference type="ChEBI" id="CHEBI:57972"/>
        <dbReference type="ChEBI" id="CHEBI:78442"/>
        <dbReference type="ChEBI" id="CHEBI:78497"/>
        <dbReference type="ChEBI" id="CHEBI:456215"/>
        <dbReference type="EC" id="6.1.1.7"/>
    </reaction>
</comment>
<evidence type="ECO:0000256" key="11">
    <source>
        <dbReference type="ARBA" id="ARBA00024779"/>
    </source>
</evidence>
<dbReference type="PROSITE" id="PS50860">
    <property type="entry name" value="AA_TRNA_LIGASE_II_ALA"/>
    <property type="match status" value="1"/>
</dbReference>
<dbReference type="SUPFAM" id="SSF50447">
    <property type="entry name" value="Translation proteins"/>
    <property type="match status" value="1"/>
</dbReference>
<evidence type="ECO:0000256" key="3">
    <source>
        <dbReference type="ARBA" id="ARBA00022598"/>
    </source>
</evidence>
<dbReference type="Gene3D" id="2.40.30.130">
    <property type="match status" value="1"/>
</dbReference>
<dbReference type="KEGG" id="rhom:FRIFI_2098"/>
<dbReference type="Pfam" id="PF01411">
    <property type="entry name" value="tRNA-synt_2c"/>
    <property type="match status" value="1"/>
</dbReference>
<evidence type="ECO:0000313" key="16">
    <source>
        <dbReference type="Proteomes" id="UP000245695"/>
    </source>
</evidence>
<dbReference type="Gene3D" id="3.30.930.10">
    <property type="entry name" value="Bira Bifunctional Protein, Domain 2"/>
    <property type="match status" value="1"/>
</dbReference>
<sequence>MQSMGLNEIRSKFLNFFESKGHLVQPSYSLVPQNDKSLLLINAGMAPLKNYFTGAEVPPSKRMSTCQKCIRTGDIENVGVTARHATLFEMLGNFSFGDYFKHETLKWGWEFVTEHLNIPQDKIWVSVYLEDDEAYEIWEKEIGIPKERIVRLGKEDNFWEIGTGACGPCSEIHFDRGPEYGCDNPDCKPGCDCDRYLEFWNHVFSQFNKDEDGNYNPLEHKNIDTGMGLERMACIMQGVDTIFEVDTIKHILNSVEKITNTTYGKDAKNDKSIRIITDHIRSVSFLVSDGVLPSNEGRGYVLRRLLRRAARNGKLLGMKESFLYKLVDEVIKVSGEAYPELVEKRDYVQKVIRIEEEKFNETIDKGIEILASYMEDLRKEEKTVLSGENAFKLYDTYGFPVDLTREILEEEHMTIDEEGFHAEMEKQRQAARDARGNMDSVAWEKDAVSQLDKSICTSFEGYNNLNEEATVKAIVKDNEIVESVEAGDEAIIVLDKTTFYPEGGGQAGDKGTLVNKNEDIVIDVVDTKKGPNNTIKHIVVVRSGKINVGETLFVKVDKERRMACARNHSATHILHKVLKEVLGEHVNQAGSLVTEDRLRFDVTHFEAITKEEIKVIEEKVNDIIFDALDITCENMSITDAKNKGAMALFGEKYGDEVRVVSMGDYSIELCGGTHLTNTSQIGMFKILSEGGVAAGVRRIEAITGKAVYNYLNGKEDVIANVCSSLKTKEDSLTTRVVALLEENKNLAKELHDVKTKMSLQSIESVLDSKVDVNGVNLVTAKFEGMDMNTLKEVADNLRDKLQSGVVVLANVADDKLNLVVTATKDAVDKGIHSGNIVKSIAAIAGGKGGGRPNMAQAGAPDVEKVEEVLNGASEVVKSQIK</sequence>
<dbReference type="InterPro" id="IPR018162">
    <property type="entry name" value="Ala-tRNA-ligase_IIc_anticod-bd"/>
</dbReference>
<feature type="binding site" evidence="13">
    <location>
        <position position="568"/>
    </location>
    <ligand>
        <name>Zn(2+)</name>
        <dbReference type="ChEBI" id="CHEBI:29105"/>
    </ligand>
</feature>
<dbReference type="FunFam" id="3.30.930.10:FF:000004">
    <property type="entry name" value="Alanine--tRNA ligase"/>
    <property type="match status" value="1"/>
</dbReference>
<dbReference type="PANTHER" id="PTHR11777">
    <property type="entry name" value="ALANYL-TRNA SYNTHETASE"/>
    <property type="match status" value="1"/>
</dbReference>
<dbReference type="GO" id="GO:0004813">
    <property type="term" value="F:alanine-tRNA ligase activity"/>
    <property type="evidence" value="ECO:0007669"/>
    <property type="project" value="UniProtKB-UniRule"/>
</dbReference>
<dbReference type="InterPro" id="IPR023033">
    <property type="entry name" value="Ala_tRNA_ligase_euk/bac"/>
</dbReference>
<feature type="binding site" evidence="13">
    <location>
        <position position="674"/>
    </location>
    <ligand>
        <name>Zn(2+)</name>
        <dbReference type="ChEBI" id="CHEBI:29105"/>
    </ligand>
</feature>
<dbReference type="InterPro" id="IPR050058">
    <property type="entry name" value="Ala-tRNA_ligase"/>
</dbReference>
<dbReference type="PRINTS" id="PR00980">
    <property type="entry name" value="TRNASYNTHALA"/>
</dbReference>
<dbReference type="SUPFAM" id="SSF101353">
    <property type="entry name" value="Putative anticodon-binding domain of alanyl-tRNA synthetase (AlaRS)"/>
    <property type="match status" value="1"/>
</dbReference>
<dbReference type="PANTHER" id="PTHR11777:SF9">
    <property type="entry name" value="ALANINE--TRNA LIGASE, CYTOPLASMIC"/>
    <property type="match status" value="1"/>
</dbReference>
<feature type="domain" description="Alanyl-transfer RNA synthetases family profile" evidence="14">
    <location>
        <begin position="4"/>
        <end position="713"/>
    </location>
</feature>
<dbReference type="NCBIfam" id="TIGR00344">
    <property type="entry name" value="alaS"/>
    <property type="match status" value="1"/>
</dbReference>
<keyword evidence="16" id="KW-1185">Reference proteome</keyword>
<keyword evidence="7 13" id="KW-0067">ATP-binding</keyword>
<keyword evidence="9 13" id="KW-0648">Protein biosynthesis</keyword>
<evidence type="ECO:0000256" key="13">
    <source>
        <dbReference type="HAMAP-Rule" id="MF_00036"/>
    </source>
</evidence>
<dbReference type="FunFam" id="3.30.54.20:FF:000001">
    <property type="entry name" value="Alanine--tRNA ligase"/>
    <property type="match status" value="1"/>
</dbReference>
<dbReference type="InterPro" id="IPR018164">
    <property type="entry name" value="Ala-tRNA-synth_IIc_N"/>
</dbReference>
<accession>A0A2P2BTD9</accession>
<keyword evidence="10 13" id="KW-0030">Aminoacyl-tRNA synthetase</keyword>
<keyword evidence="3 13" id="KW-0436">Ligase</keyword>
<keyword evidence="6 13" id="KW-0862">Zinc</keyword>
<dbReference type="FunFam" id="3.30.980.10:FF:000004">
    <property type="entry name" value="Alanine--tRNA ligase, cytoplasmic"/>
    <property type="match status" value="1"/>
</dbReference>
<comment type="similarity">
    <text evidence="1 13">Belongs to the class-II aminoacyl-tRNA synthetase family.</text>
</comment>
<dbReference type="GO" id="GO:0006419">
    <property type="term" value="P:alanyl-tRNA aminoacylation"/>
    <property type="evidence" value="ECO:0007669"/>
    <property type="project" value="UniProtKB-UniRule"/>
</dbReference>
<name>A0A2P2BTD9_9FIRM</name>
<feature type="binding site" evidence="13">
    <location>
        <position position="572"/>
    </location>
    <ligand>
        <name>Zn(2+)</name>
        <dbReference type="ChEBI" id="CHEBI:29105"/>
    </ligand>
</feature>